<reference evidence="10" key="1">
    <citation type="submission" date="2019-06" db="EMBL/GenBank/DDBJ databases">
        <authorList>
            <consortium name="Wellcome Sanger Institute Data Sharing"/>
        </authorList>
    </citation>
    <scope>NUCLEOTIDE SEQUENCE [LARGE SCALE GENOMIC DNA]</scope>
</reference>
<evidence type="ECO:0000313" key="11">
    <source>
        <dbReference type="Proteomes" id="UP000472263"/>
    </source>
</evidence>
<keyword evidence="4" id="KW-0130">Cell adhesion</keyword>
<dbReference type="Pfam" id="PF06365">
    <property type="entry name" value="CD34_antigen"/>
    <property type="match status" value="1"/>
</dbReference>
<evidence type="ECO:0000256" key="8">
    <source>
        <dbReference type="SAM" id="MobiDB-lite"/>
    </source>
</evidence>
<feature type="compositionally biased region" description="Polar residues" evidence="8">
    <location>
        <begin position="267"/>
        <end position="276"/>
    </location>
</feature>
<feature type="transmembrane region" description="Helical" evidence="9">
    <location>
        <begin position="214"/>
        <end position="238"/>
    </location>
</feature>
<dbReference type="AlphaFoldDB" id="A0A667XLV5"/>
<evidence type="ECO:0000313" key="10">
    <source>
        <dbReference type="Ensembl" id="ENSMMDP00005018750.1"/>
    </source>
</evidence>
<keyword evidence="7" id="KW-0325">Glycoprotein</keyword>
<proteinExistence type="predicted"/>
<keyword evidence="6 9" id="KW-0472">Membrane</keyword>
<keyword evidence="2 9" id="KW-0812">Transmembrane</keyword>
<evidence type="ECO:0000256" key="4">
    <source>
        <dbReference type="ARBA" id="ARBA00022889"/>
    </source>
</evidence>
<keyword evidence="3" id="KW-0732">Signal</keyword>
<organism evidence="10 11">
    <name type="scientific">Myripristis murdjan</name>
    <name type="common">pinecone soldierfish</name>
    <dbReference type="NCBI Taxonomy" id="586833"/>
    <lineage>
        <taxon>Eukaryota</taxon>
        <taxon>Metazoa</taxon>
        <taxon>Chordata</taxon>
        <taxon>Craniata</taxon>
        <taxon>Vertebrata</taxon>
        <taxon>Euteleostomi</taxon>
        <taxon>Actinopterygii</taxon>
        <taxon>Neopterygii</taxon>
        <taxon>Teleostei</taxon>
        <taxon>Neoteleostei</taxon>
        <taxon>Acanthomorphata</taxon>
        <taxon>Holocentriformes</taxon>
        <taxon>Holocentridae</taxon>
        <taxon>Myripristis</taxon>
    </lineage>
</organism>
<dbReference type="PANTHER" id="PTHR15594">
    <property type="entry name" value="PODOCALYXIN-LIKE PROTEIN 2"/>
    <property type="match status" value="1"/>
</dbReference>
<evidence type="ECO:0000256" key="3">
    <source>
        <dbReference type="ARBA" id="ARBA00022729"/>
    </source>
</evidence>
<dbReference type="InterPro" id="IPR013836">
    <property type="entry name" value="CD34/Podocalyxin"/>
</dbReference>
<accession>A0A667XLV5</accession>
<evidence type="ECO:0000256" key="7">
    <source>
        <dbReference type="ARBA" id="ARBA00023180"/>
    </source>
</evidence>
<feature type="compositionally biased region" description="Basic and acidic residues" evidence="8">
    <location>
        <begin position="293"/>
        <end position="308"/>
    </location>
</feature>
<evidence type="ECO:0008006" key="12">
    <source>
        <dbReference type="Google" id="ProtNLM"/>
    </source>
</evidence>
<dbReference type="Ensembl" id="ENSMMDT00005019199.1">
    <property type="protein sequence ID" value="ENSMMDP00005018750.1"/>
    <property type="gene ID" value="ENSMMDG00005009354.1"/>
</dbReference>
<dbReference type="InterPro" id="IPR042397">
    <property type="entry name" value="PODXL2"/>
</dbReference>
<reference evidence="10" key="2">
    <citation type="submission" date="2025-08" db="UniProtKB">
        <authorList>
            <consortium name="Ensembl"/>
        </authorList>
    </citation>
    <scope>IDENTIFICATION</scope>
</reference>
<evidence type="ECO:0000256" key="2">
    <source>
        <dbReference type="ARBA" id="ARBA00022692"/>
    </source>
</evidence>
<reference evidence="10" key="3">
    <citation type="submission" date="2025-09" db="UniProtKB">
        <authorList>
            <consortium name="Ensembl"/>
        </authorList>
    </citation>
    <scope>IDENTIFICATION</scope>
</reference>
<evidence type="ECO:0000256" key="1">
    <source>
        <dbReference type="ARBA" id="ARBA00004479"/>
    </source>
</evidence>
<name>A0A667XLV5_9TELE</name>
<protein>
    <recommendedName>
        <fullName evidence="12">Podocalyxin-like 2</fullName>
    </recommendedName>
</protein>
<dbReference type="PANTHER" id="PTHR15594:SF1">
    <property type="entry name" value="PODOCALYXIN-LIKE PROTEIN 2"/>
    <property type="match status" value="1"/>
</dbReference>
<keyword evidence="11" id="KW-1185">Reference proteome</keyword>
<sequence length="308" mass="34743">EEEEWRKMEREEIRHMVPVSTDPAPTVGFTDMSWDWLEKTTPLQAQRSEVRGGGVTEVFLPGGDLEEAQQVHSHTSQGVPQRGTVSYLMENRLVVCIDWSELVGRGYVILNMTENLSCEEFRANQGVQLLEIMERVFARRMNSPEGSWVLYLSKPTHHQHQLLMNVASEHGTHTHTHTHTVTLDQTLSVGIQNYSAASSCQSRPSQTRSDYGKLFVVLVIIGSVCMVIITSGLIYICWQRRLPATKTMSRAEELHFVENGCHDNPTLDVTNDSQPEMQEKKPSTNGLAGGGERAGEDNSRWQEQDTHL</sequence>
<comment type="subcellular location">
    <subcellularLocation>
        <location evidence="1">Membrane</location>
        <topology evidence="1">Single-pass type I membrane protein</topology>
    </subcellularLocation>
</comment>
<dbReference type="GeneTree" id="ENSGT00730000111323"/>
<dbReference type="GO" id="GO:0005886">
    <property type="term" value="C:plasma membrane"/>
    <property type="evidence" value="ECO:0007669"/>
    <property type="project" value="UniProtKB-ARBA"/>
</dbReference>
<keyword evidence="5 9" id="KW-1133">Transmembrane helix</keyword>
<dbReference type="GO" id="GO:0050901">
    <property type="term" value="P:leukocyte tethering or rolling"/>
    <property type="evidence" value="ECO:0007669"/>
    <property type="project" value="TreeGrafter"/>
</dbReference>
<evidence type="ECO:0000256" key="9">
    <source>
        <dbReference type="SAM" id="Phobius"/>
    </source>
</evidence>
<evidence type="ECO:0000256" key="5">
    <source>
        <dbReference type="ARBA" id="ARBA00022989"/>
    </source>
</evidence>
<dbReference type="InParanoid" id="A0A667XLV5"/>
<evidence type="ECO:0000256" key="6">
    <source>
        <dbReference type="ARBA" id="ARBA00023136"/>
    </source>
</evidence>
<feature type="region of interest" description="Disordered" evidence="8">
    <location>
        <begin position="263"/>
        <end position="308"/>
    </location>
</feature>
<dbReference type="Proteomes" id="UP000472263">
    <property type="component" value="Chromosome 5"/>
</dbReference>